<evidence type="ECO:0000256" key="8">
    <source>
        <dbReference type="ARBA" id="ARBA00022833"/>
    </source>
</evidence>
<evidence type="ECO:0000256" key="5">
    <source>
        <dbReference type="ARBA" id="ARBA00022723"/>
    </source>
</evidence>
<dbReference type="NCBIfam" id="TIGR02651">
    <property type="entry name" value="RNase_Z"/>
    <property type="match status" value="1"/>
</dbReference>
<dbReference type="InterPro" id="IPR013471">
    <property type="entry name" value="RNase_Z/BN"/>
</dbReference>
<evidence type="ECO:0000256" key="1">
    <source>
        <dbReference type="ARBA" id="ARBA00001947"/>
    </source>
</evidence>
<dbReference type="PANTHER" id="PTHR46018">
    <property type="entry name" value="ZINC PHOSPHODIESTERASE ELAC PROTEIN 1"/>
    <property type="match status" value="1"/>
</dbReference>
<keyword evidence="8" id="KW-0862">Zinc</keyword>
<dbReference type="Pfam" id="PF23023">
    <property type="entry name" value="Anti-Pycsar_Apyc1"/>
    <property type="match status" value="1"/>
</dbReference>
<evidence type="ECO:0000256" key="2">
    <source>
        <dbReference type="ARBA" id="ARBA00011738"/>
    </source>
</evidence>
<dbReference type="Proteomes" id="UP001159427">
    <property type="component" value="Unassembled WGS sequence"/>
</dbReference>
<evidence type="ECO:0000256" key="3">
    <source>
        <dbReference type="ARBA" id="ARBA00022694"/>
    </source>
</evidence>
<gene>
    <name evidence="9" type="ORF">PEVE_00030278</name>
</gene>
<protein>
    <recommendedName>
        <fullName evidence="11">Zinc phosphodiesterase ELAC protein 1</fullName>
    </recommendedName>
</protein>
<evidence type="ECO:0008006" key="11">
    <source>
        <dbReference type="Google" id="ProtNLM"/>
    </source>
</evidence>
<accession>A0ABN8MIC2</accession>
<dbReference type="EMBL" id="CALNXI010000428">
    <property type="protein sequence ID" value="CAH3026945.1"/>
    <property type="molecule type" value="Genomic_DNA"/>
</dbReference>
<keyword evidence="10" id="KW-1185">Reference proteome</keyword>
<name>A0ABN8MIC2_9CNID</name>
<proteinExistence type="inferred from homology"/>
<keyword evidence="7" id="KW-0378">Hydrolase</keyword>
<dbReference type="InterPro" id="IPR036866">
    <property type="entry name" value="RibonucZ/Hydroxyglut_hydro"/>
</dbReference>
<evidence type="ECO:0000256" key="6">
    <source>
        <dbReference type="ARBA" id="ARBA00022759"/>
    </source>
</evidence>
<evidence type="ECO:0000313" key="9">
    <source>
        <dbReference type="EMBL" id="CAH3026945.1"/>
    </source>
</evidence>
<dbReference type="PANTHER" id="PTHR46018:SF2">
    <property type="entry name" value="ZINC PHOSPHODIESTERASE ELAC PROTEIN 1"/>
    <property type="match status" value="1"/>
</dbReference>
<keyword evidence="5" id="KW-0479">Metal-binding</keyword>
<dbReference type="HAMAP" id="MF_01818">
    <property type="entry name" value="RNase_Z_BN"/>
    <property type="match status" value="1"/>
</dbReference>
<comment type="cofactor">
    <cofactor evidence="1">
        <name>Zn(2+)</name>
        <dbReference type="ChEBI" id="CHEBI:29105"/>
    </cofactor>
</comment>
<evidence type="ECO:0000256" key="7">
    <source>
        <dbReference type="ARBA" id="ARBA00022801"/>
    </source>
</evidence>
<dbReference type="SUPFAM" id="SSF56281">
    <property type="entry name" value="Metallo-hydrolase/oxidoreductase"/>
    <property type="match status" value="1"/>
</dbReference>
<comment type="caution">
    <text evidence="9">The sequence shown here is derived from an EMBL/GenBank/DDBJ whole genome shotgun (WGS) entry which is preliminary data.</text>
</comment>
<organism evidence="9 10">
    <name type="scientific">Porites evermanni</name>
    <dbReference type="NCBI Taxonomy" id="104178"/>
    <lineage>
        <taxon>Eukaryota</taxon>
        <taxon>Metazoa</taxon>
        <taxon>Cnidaria</taxon>
        <taxon>Anthozoa</taxon>
        <taxon>Hexacorallia</taxon>
        <taxon>Scleractinia</taxon>
        <taxon>Fungiina</taxon>
        <taxon>Poritidae</taxon>
        <taxon>Porites</taxon>
    </lineage>
</organism>
<dbReference type="CDD" id="cd07717">
    <property type="entry name" value="RNaseZ_ZiPD-like_MBL-fold"/>
    <property type="match status" value="1"/>
</dbReference>
<dbReference type="Gene3D" id="3.60.15.10">
    <property type="entry name" value="Ribonuclease Z/Hydroxyacylglutathione hydrolase-like"/>
    <property type="match status" value="1"/>
</dbReference>
<evidence type="ECO:0000256" key="4">
    <source>
        <dbReference type="ARBA" id="ARBA00022722"/>
    </source>
</evidence>
<keyword evidence="6" id="KW-0255">Endonuclease</keyword>
<sequence>MEIHFLGTGSCYPAPYRGASCVILRHETGCWMFDCGEGSQTQLMKSAIKPGKINKIFITHLHGDHLFGLPGLLCTMGINSTENREPVEIYGPVGLRKYLRVSLEVSQSVLGFRYSVNELQCLTPELSMKSATDWTNSSLASDNLHPSETTGRTICENEDGLWSVCQEENLTVFAAPLKHRIECFGYVIQEKQHPGKLDPNLLKQKGIPPGPLYSKIKNGEAITAPDGSIIMPDHVLGPARPGRKVVLLGDTCDSSRIVDIACDADVVVHEATLEDELKETCIDHGHSTPEMAGHFAAQVKAKKLVLTHFSQRYKGVNDNLAAQDADCNVKKLVKQAEKVFMTGSIVAAEDFLVIPITLT</sequence>
<keyword evidence="4" id="KW-0540">Nuclease</keyword>
<evidence type="ECO:0000313" key="10">
    <source>
        <dbReference type="Proteomes" id="UP001159427"/>
    </source>
</evidence>
<comment type="subunit">
    <text evidence="2">Homodimer.</text>
</comment>
<keyword evidence="3" id="KW-0819">tRNA processing</keyword>
<reference evidence="9 10" key="1">
    <citation type="submission" date="2022-05" db="EMBL/GenBank/DDBJ databases">
        <authorList>
            <consortium name="Genoscope - CEA"/>
            <person name="William W."/>
        </authorList>
    </citation>
    <scope>NUCLEOTIDE SEQUENCE [LARGE SCALE GENOMIC DNA]</scope>
</reference>
<dbReference type="NCBIfam" id="NF000801">
    <property type="entry name" value="PRK00055.1-3"/>
    <property type="match status" value="1"/>
</dbReference>